<name>A0A3E1NXI8_9BACT</name>
<dbReference type="AlphaFoldDB" id="A0A3E1NXI8"/>
<comment type="similarity">
    <text evidence="2">Belongs to the outer membrane factor (OMF) (TC 1.B.17) family.</text>
</comment>
<evidence type="ECO:0000256" key="4">
    <source>
        <dbReference type="ARBA" id="ARBA00022452"/>
    </source>
</evidence>
<proteinExistence type="inferred from homology"/>
<dbReference type="InterPro" id="IPR051906">
    <property type="entry name" value="TolC-like"/>
</dbReference>
<dbReference type="GO" id="GO:0009279">
    <property type="term" value="C:cell outer membrane"/>
    <property type="evidence" value="ECO:0007669"/>
    <property type="project" value="UniProtKB-SubCell"/>
</dbReference>
<keyword evidence="3" id="KW-0813">Transport</keyword>
<dbReference type="InterPro" id="IPR003423">
    <property type="entry name" value="OMP_efflux"/>
</dbReference>
<evidence type="ECO:0000256" key="2">
    <source>
        <dbReference type="ARBA" id="ARBA00007613"/>
    </source>
</evidence>
<feature type="chain" id="PRO_5017581937" evidence="8">
    <location>
        <begin position="20"/>
        <end position="432"/>
    </location>
</feature>
<accession>A0A3E1NXI8</accession>
<gene>
    <name evidence="9" type="ORF">DXN04_23515</name>
</gene>
<evidence type="ECO:0000256" key="6">
    <source>
        <dbReference type="ARBA" id="ARBA00023136"/>
    </source>
</evidence>
<dbReference type="Pfam" id="PF02321">
    <property type="entry name" value="OEP"/>
    <property type="match status" value="1"/>
</dbReference>
<evidence type="ECO:0000313" key="10">
    <source>
        <dbReference type="Proteomes" id="UP000261174"/>
    </source>
</evidence>
<feature type="signal peptide" evidence="8">
    <location>
        <begin position="1"/>
        <end position="19"/>
    </location>
</feature>
<dbReference type="EMBL" id="QTJV01000009">
    <property type="protein sequence ID" value="RFM32646.1"/>
    <property type="molecule type" value="Genomic_DNA"/>
</dbReference>
<evidence type="ECO:0000256" key="5">
    <source>
        <dbReference type="ARBA" id="ARBA00022692"/>
    </source>
</evidence>
<keyword evidence="7" id="KW-0998">Cell outer membrane</keyword>
<evidence type="ECO:0000256" key="1">
    <source>
        <dbReference type="ARBA" id="ARBA00004442"/>
    </source>
</evidence>
<dbReference type="OrthoDB" id="367883at2"/>
<dbReference type="GO" id="GO:0015562">
    <property type="term" value="F:efflux transmembrane transporter activity"/>
    <property type="evidence" value="ECO:0007669"/>
    <property type="project" value="InterPro"/>
</dbReference>
<protein>
    <submittedName>
        <fullName evidence="9">TolC family protein</fullName>
    </submittedName>
</protein>
<evidence type="ECO:0000256" key="3">
    <source>
        <dbReference type="ARBA" id="ARBA00022448"/>
    </source>
</evidence>
<dbReference type="GO" id="GO:0015288">
    <property type="term" value="F:porin activity"/>
    <property type="evidence" value="ECO:0007669"/>
    <property type="project" value="TreeGrafter"/>
</dbReference>
<comment type="subcellular location">
    <subcellularLocation>
        <location evidence="1">Cell outer membrane</location>
    </subcellularLocation>
</comment>
<keyword evidence="8" id="KW-0732">Signal</keyword>
<dbReference type="PANTHER" id="PTHR30026">
    <property type="entry name" value="OUTER MEMBRANE PROTEIN TOLC"/>
    <property type="match status" value="1"/>
</dbReference>
<comment type="caution">
    <text evidence="9">The sequence shown here is derived from an EMBL/GenBank/DDBJ whole genome shotgun (WGS) entry which is preliminary data.</text>
</comment>
<dbReference type="SUPFAM" id="SSF56954">
    <property type="entry name" value="Outer membrane efflux proteins (OEP)"/>
    <property type="match status" value="1"/>
</dbReference>
<evidence type="ECO:0000313" key="9">
    <source>
        <dbReference type="EMBL" id="RFM32646.1"/>
    </source>
</evidence>
<dbReference type="Gene3D" id="1.20.1600.10">
    <property type="entry name" value="Outer membrane efflux proteins (OEP)"/>
    <property type="match status" value="1"/>
</dbReference>
<keyword evidence="4" id="KW-1134">Transmembrane beta strand</keyword>
<evidence type="ECO:0000256" key="7">
    <source>
        <dbReference type="ARBA" id="ARBA00023237"/>
    </source>
</evidence>
<evidence type="ECO:0000256" key="8">
    <source>
        <dbReference type="SAM" id="SignalP"/>
    </source>
</evidence>
<dbReference type="GO" id="GO:1990281">
    <property type="term" value="C:efflux pump complex"/>
    <property type="evidence" value="ECO:0007669"/>
    <property type="project" value="TreeGrafter"/>
</dbReference>
<keyword evidence="10" id="KW-1185">Reference proteome</keyword>
<organism evidence="9 10">
    <name type="scientific">Chitinophaga silvisoli</name>
    <dbReference type="NCBI Taxonomy" id="2291814"/>
    <lineage>
        <taxon>Bacteria</taxon>
        <taxon>Pseudomonadati</taxon>
        <taxon>Bacteroidota</taxon>
        <taxon>Chitinophagia</taxon>
        <taxon>Chitinophagales</taxon>
        <taxon>Chitinophagaceae</taxon>
        <taxon>Chitinophaga</taxon>
    </lineage>
</organism>
<reference evidence="9 10" key="1">
    <citation type="submission" date="2018-08" db="EMBL/GenBank/DDBJ databases">
        <title>Chitinophaga sp. K20C18050901, a novel bacterium isolated from forest soil.</title>
        <authorList>
            <person name="Wang C."/>
        </authorList>
    </citation>
    <scope>NUCLEOTIDE SEQUENCE [LARGE SCALE GENOMIC DNA]</scope>
    <source>
        <strain evidence="9 10">K20C18050901</strain>
    </source>
</reference>
<keyword evidence="6" id="KW-0472">Membrane</keyword>
<keyword evidence="5" id="KW-0812">Transmembrane</keyword>
<sequence length="432" mass="49493">MKKNILLIVLLLVAANSDAQTPLTLSRTEAIQLALKNRFDVKANQFDVAIATSKLRQSTNKWLPDISADGQVKYSPQLQNTVIPGGVLPGYEESTLVPLMVKNETVFGLNVTQPVFNAAIKNDKQLARVALSLEEERNHAAKIEIMLQVSRAYLDVQLKGLQQRVAADIAERNREYETIARGMYNNGTLIENHYLRARLDHENAEQLYKQATQNYELSVMHLRYQLNITDTVAFVLSDSLDAVLDNTPRGERTEMVQLKLQQEVNTLYLKKYQQELLPSLSFTANYSQQFLSDRFNYGRAKWWSPFSYVALNLHVPISSHVKNKAVMTEYRHRISQHALLLEQRQSDINYEVQQARSLLANAILNQKNAKDSYELSKIIFHNQQEQYRLGAFDYSALLDTEKSLSTTERNYIQSAYELMLAQIQLQKATNNF</sequence>
<dbReference type="RefSeq" id="WP_116855839.1">
    <property type="nucleotide sequence ID" value="NZ_QTJV01000009.1"/>
</dbReference>
<dbReference type="PANTHER" id="PTHR30026:SF20">
    <property type="entry name" value="OUTER MEMBRANE PROTEIN TOLC"/>
    <property type="match status" value="1"/>
</dbReference>
<dbReference type="Proteomes" id="UP000261174">
    <property type="component" value="Unassembled WGS sequence"/>
</dbReference>